<name>A0A0F9IVP1_9ZZZZ</name>
<evidence type="ECO:0000313" key="1">
    <source>
        <dbReference type="EMBL" id="KKM24109.1"/>
    </source>
</evidence>
<dbReference type="EMBL" id="LAZR01012992">
    <property type="protein sequence ID" value="KKM24109.1"/>
    <property type="molecule type" value="Genomic_DNA"/>
</dbReference>
<dbReference type="AlphaFoldDB" id="A0A0F9IVP1"/>
<protein>
    <submittedName>
        <fullName evidence="1">Uncharacterized protein</fullName>
    </submittedName>
</protein>
<reference evidence="1" key="1">
    <citation type="journal article" date="2015" name="Nature">
        <title>Complex archaea that bridge the gap between prokaryotes and eukaryotes.</title>
        <authorList>
            <person name="Spang A."/>
            <person name="Saw J.H."/>
            <person name="Jorgensen S.L."/>
            <person name="Zaremba-Niedzwiedzka K."/>
            <person name="Martijn J."/>
            <person name="Lind A.E."/>
            <person name="van Eijk R."/>
            <person name="Schleper C."/>
            <person name="Guy L."/>
            <person name="Ettema T.J."/>
        </authorList>
    </citation>
    <scope>NUCLEOTIDE SEQUENCE</scope>
</reference>
<comment type="caution">
    <text evidence="1">The sequence shown here is derived from an EMBL/GenBank/DDBJ whole genome shotgun (WGS) entry which is preliminary data.</text>
</comment>
<accession>A0A0F9IVP1</accession>
<proteinExistence type="predicted"/>
<gene>
    <name evidence="1" type="ORF">LCGC14_1608380</name>
</gene>
<organism evidence="1">
    <name type="scientific">marine sediment metagenome</name>
    <dbReference type="NCBI Taxonomy" id="412755"/>
    <lineage>
        <taxon>unclassified sequences</taxon>
        <taxon>metagenomes</taxon>
        <taxon>ecological metagenomes</taxon>
    </lineage>
</organism>
<sequence>MRRKFSTIKVGRDVRSGQFIPVTTAKRRTASAITETINVARNNWGEFVTTARR</sequence>